<reference evidence="3" key="1">
    <citation type="submission" date="2016-04" db="EMBL/GenBank/DDBJ databases">
        <title>Cephalotus genome sequencing.</title>
        <authorList>
            <person name="Fukushima K."/>
            <person name="Hasebe M."/>
            <person name="Fang X."/>
        </authorList>
    </citation>
    <scope>NUCLEOTIDE SEQUENCE [LARGE SCALE GENOMIC DNA]</scope>
    <source>
        <strain evidence="3">cv. St1</strain>
    </source>
</reference>
<dbReference type="Pfam" id="PF14244">
    <property type="entry name" value="Retrotran_gag_3"/>
    <property type="match status" value="1"/>
</dbReference>
<feature type="domain" description="Retrotransposon Copia-like N-terminal" evidence="1">
    <location>
        <begin position="36"/>
        <end position="69"/>
    </location>
</feature>
<protein>
    <submittedName>
        <fullName evidence="2">UBN2_3 domain-containing protein</fullName>
    </submittedName>
</protein>
<proteinExistence type="predicted"/>
<evidence type="ECO:0000313" key="2">
    <source>
        <dbReference type="EMBL" id="GAV81205.1"/>
    </source>
</evidence>
<sequence length="167" mass="18570">MENVDHSSTSSENSITATLTPFTPPAISPLTHAHHFISLKLNTQNYLLWRTQLVLFLRGQKLLGFVDGSHPCSSLTLTVDDHSEPNPVALLCKEQDQLLLSLLMSSLSEFVIPLVVGLNTSHEVWCALEFAFASPSNTHILHLHMQMQRPQASDESAPLFFNVLKQV</sequence>
<organism evidence="2 3">
    <name type="scientific">Cephalotus follicularis</name>
    <name type="common">Albany pitcher plant</name>
    <dbReference type="NCBI Taxonomy" id="3775"/>
    <lineage>
        <taxon>Eukaryota</taxon>
        <taxon>Viridiplantae</taxon>
        <taxon>Streptophyta</taxon>
        <taxon>Embryophyta</taxon>
        <taxon>Tracheophyta</taxon>
        <taxon>Spermatophyta</taxon>
        <taxon>Magnoliopsida</taxon>
        <taxon>eudicotyledons</taxon>
        <taxon>Gunneridae</taxon>
        <taxon>Pentapetalae</taxon>
        <taxon>rosids</taxon>
        <taxon>fabids</taxon>
        <taxon>Oxalidales</taxon>
        <taxon>Cephalotaceae</taxon>
        <taxon>Cephalotus</taxon>
    </lineage>
</organism>
<dbReference type="EMBL" id="BDDD01002352">
    <property type="protein sequence ID" value="GAV81205.1"/>
    <property type="molecule type" value="Genomic_DNA"/>
</dbReference>
<keyword evidence="3" id="KW-1185">Reference proteome</keyword>
<dbReference type="OrthoDB" id="1749636at2759"/>
<dbReference type="Proteomes" id="UP000187406">
    <property type="component" value="Unassembled WGS sequence"/>
</dbReference>
<dbReference type="InParanoid" id="A0A1Q3CLZ6"/>
<name>A0A1Q3CLZ6_CEPFO</name>
<dbReference type="PANTHER" id="PTHR47481">
    <property type="match status" value="1"/>
</dbReference>
<evidence type="ECO:0000313" key="3">
    <source>
        <dbReference type="Proteomes" id="UP000187406"/>
    </source>
</evidence>
<gene>
    <name evidence="2" type="ORF">CFOL_v3_24664</name>
</gene>
<dbReference type="PANTHER" id="PTHR47481:SF43">
    <property type="entry name" value="RETROTRANSPOSON COPIA-LIKE N-TERMINAL DOMAIN-CONTAINING PROTEIN"/>
    <property type="match status" value="1"/>
</dbReference>
<evidence type="ECO:0000259" key="1">
    <source>
        <dbReference type="Pfam" id="PF14244"/>
    </source>
</evidence>
<dbReference type="InterPro" id="IPR029472">
    <property type="entry name" value="Copia-like_N"/>
</dbReference>
<dbReference type="AlphaFoldDB" id="A0A1Q3CLZ6"/>
<accession>A0A1Q3CLZ6</accession>
<comment type="caution">
    <text evidence="2">The sequence shown here is derived from an EMBL/GenBank/DDBJ whole genome shotgun (WGS) entry which is preliminary data.</text>
</comment>